<evidence type="ECO:0000256" key="1">
    <source>
        <dbReference type="SAM" id="SignalP"/>
    </source>
</evidence>
<protein>
    <submittedName>
        <fullName evidence="2">Uncharacterized protein</fullName>
    </submittedName>
</protein>
<proteinExistence type="predicted"/>
<comment type="caution">
    <text evidence="2">The sequence shown here is derived from an EMBL/GenBank/DDBJ whole genome shotgun (WGS) entry which is preliminary data.</text>
</comment>
<evidence type="ECO:0000313" key="2">
    <source>
        <dbReference type="EMBL" id="CAG9164662.1"/>
    </source>
</evidence>
<accession>A0ABN7XY80</accession>
<evidence type="ECO:0000313" key="3">
    <source>
        <dbReference type="Proteomes" id="UP000701702"/>
    </source>
</evidence>
<name>A0ABN7XY80_9BURK</name>
<dbReference type="EMBL" id="CAJZAF010000002">
    <property type="protein sequence ID" value="CAG9164662.1"/>
    <property type="molecule type" value="Genomic_DNA"/>
</dbReference>
<feature type="chain" id="PRO_5046137596" evidence="1">
    <location>
        <begin position="30"/>
        <end position="106"/>
    </location>
</feature>
<keyword evidence="1" id="KW-0732">Signal</keyword>
<gene>
    <name evidence="2" type="ORF">LMG23994_00496</name>
</gene>
<feature type="signal peptide" evidence="1">
    <location>
        <begin position="1"/>
        <end position="29"/>
    </location>
</feature>
<dbReference type="Proteomes" id="UP000701702">
    <property type="component" value="Unassembled WGS sequence"/>
</dbReference>
<organism evidence="2 3">
    <name type="scientific">Cupriavidus pinatubonensis</name>
    <dbReference type="NCBI Taxonomy" id="248026"/>
    <lineage>
        <taxon>Bacteria</taxon>
        <taxon>Pseudomonadati</taxon>
        <taxon>Pseudomonadota</taxon>
        <taxon>Betaproteobacteria</taxon>
        <taxon>Burkholderiales</taxon>
        <taxon>Burkholderiaceae</taxon>
        <taxon>Cupriavidus</taxon>
    </lineage>
</organism>
<reference evidence="2 3" key="1">
    <citation type="submission" date="2021-08" db="EMBL/GenBank/DDBJ databases">
        <authorList>
            <person name="Peeters C."/>
        </authorList>
    </citation>
    <scope>NUCLEOTIDE SEQUENCE [LARGE SCALE GENOMIC DNA]</scope>
    <source>
        <strain evidence="2 3">LMG 23994</strain>
    </source>
</reference>
<sequence>MNNEGYRRWRRRWLRLHSRFLLASALTLAEVELDTYLKEKRTTYRDFGDFTENEIDFIFRRVCRGIQRWPAPHIASQECVRRARKRIQELGRRLTNEATWQNDSTS</sequence>
<keyword evidence="3" id="KW-1185">Reference proteome</keyword>